<dbReference type="InterPro" id="IPR036877">
    <property type="entry name" value="SUI1_dom_sf"/>
</dbReference>
<organism evidence="5 6">
    <name type="scientific">Rangifer tarandus platyrhynchus</name>
    <name type="common">Svalbard reindeer</name>
    <dbReference type="NCBI Taxonomy" id="3082113"/>
    <lineage>
        <taxon>Eukaryota</taxon>
        <taxon>Metazoa</taxon>
        <taxon>Chordata</taxon>
        <taxon>Craniata</taxon>
        <taxon>Vertebrata</taxon>
        <taxon>Euteleostomi</taxon>
        <taxon>Mammalia</taxon>
        <taxon>Eutheria</taxon>
        <taxon>Laurasiatheria</taxon>
        <taxon>Artiodactyla</taxon>
        <taxon>Ruminantia</taxon>
        <taxon>Pecora</taxon>
        <taxon>Cervidae</taxon>
        <taxon>Odocoileinae</taxon>
        <taxon>Rangifer</taxon>
    </lineage>
</organism>
<keyword evidence="6" id="KW-1185">Reference proteome</keyword>
<dbReference type="InterPro" id="IPR001950">
    <property type="entry name" value="SUI1"/>
</dbReference>
<sequence length="109" mass="12374">MSYVRYPSFADASKGDDLLPAGTEDYIHIRIQQRNGRKTLTTVQGIADDYDKKKLVKAFKKKFACNGTVIEHPEYGEVIQLQGDQRKNICQFLVEIGLAKDNQLKVHGF</sequence>
<evidence type="ECO:0000259" key="4">
    <source>
        <dbReference type="PROSITE" id="PS50296"/>
    </source>
</evidence>
<dbReference type="PROSITE" id="PS50296">
    <property type="entry name" value="SUI1"/>
    <property type="match status" value="1"/>
</dbReference>
<evidence type="ECO:0000256" key="3">
    <source>
        <dbReference type="ARBA" id="ARBA00022917"/>
    </source>
</evidence>
<feature type="domain" description="SUI1" evidence="4">
    <location>
        <begin position="27"/>
        <end position="97"/>
    </location>
</feature>
<dbReference type="InterPro" id="IPR005874">
    <property type="entry name" value="SUI1_euk"/>
</dbReference>
<dbReference type="Proteomes" id="UP001176941">
    <property type="component" value="Chromosome 5"/>
</dbReference>
<dbReference type="NCBIfam" id="TIGR01160">
    <property type="entry name" value="SUI1_MOF2"/>
    <property type="match status" value="1"/>
</dbReference>
<dbReference type="EMBL" id="OX459941">
    <property type="protein sequence ID" value="CAI9175945.1"/>
    <property type="molecule type" value="Genomic_DNA"/>
</dbReference>
<dbReference type="Gene3D" id="3.30.780.10">
    <property type="entry name" value="SUI1-like domain"/>
    <property type="match status" value="1"/>
</dbReference>
<evidence type="ECO:0000256" key="2">
    <source>
        <dbReference type="ARBA" id="ARBA00022540"/>
    </source>
</evidence>
<keyword evidence="3" id="KW-0648">Protein biosynthesis</keyword>
<evidence type="ECO:0000313" key="5">
    <source>
        <dbReference type="EMBL" id="CAI9175945.1"/>
    </source>
</evidence>
<evidence type="ECO:0000256" key="1">
    <source>
        <dbReference type="ARBA" id="ARBA00005422"/>
    </source>
</evidence>
<name>A0ABN8ZPU1_RANTA</name>
<proteinExistence type="inferred from homology"/>
<keyword evidence="2" id="KW-0396">Initiation factor</keyword>
<accession>A0ABN8ZPU1</accession>
<dbReference type="CDD" id="cd11566">
    <property type="entry name" value="eIF1_SUI1"/>
    <property type="match status" value="1"/>
</dbReference>
<dbReference type="Pfam" id="PF01253">
    <property type="entry name" value="SUI1"/>
    <property type="match status" value="1"/>
</dbReference>
<comment type="similarity">
    <text evidence="1">Belongs to the SUI1 family.</text>
</comment>
<evidence type="ECO:0000313" key="6">
    <source>
        <dbReference type="Proteomes" id="UP001176941"/>
    </source>
</evidence>
<dbReference type="SUPFAM" id="SSF55159">
    <property type="entry name" value="eIF1-like"/>
    <property type="match status" value="1"/>
</dbReference>
<dbReference type="PIRSF" id="PIRSF004499">
    <property type="entry name" value="SUI1_euk"/>
    <property type="match status" value="1"/>
</dbReference>
<reference evidence="5" key="1">
    <citation type="submission" date="2023-04" db="EMBL/GenBank/DDBJ databases">
        <authorList>
            <consortium name="ELIXIR-Norway"/>
        </authorList>
    </citation>
    <scope>NUCLEOTIDE SEQUENCE [LARGE SCALE GENOMIC DNA]</scope>
</reference>
<protein>
    <recommendedName>
        <fullName evidence="4">SUI1 domain-containing protein</fullName>
    </recommendedName>
</protein>
<dbReference type="PANTHER" id="PTHR10388">
    <property type="entry name" value="EUKARYOTIC TRANSLATION INITIATION FACTOR SUI1"/>
    <property type="match status" value="1"/>
</dbReference>
<gene>
    <name evidence="5" type="ORF">MRATA1EN1_LOCUS24907</name>
</gene>